<gene>
    <name evidence="7" type="ORF">PPERSA_10660</name>
</gene>
<dbReference type="Proteomes" id="UP000054937">
    <property type="component" value="Unassembled WGS sequence"/>
</dbReference>
<dbReference type="SUPFAM" id="SSF57184">
    <property type="entry name" value="Growth factor receptor domain"/>
    <property type="match status" value="1"/>
</dbReference>
<feature type="region of interest" description="Disordered" evidence="4">
    <location>
        <begin position="593"/>
        <end position="630"/>
    </location>
</feature>
<feature type="compositionally biased region" description="Polar residues" evidence="4">
    <location>
        <begin position="593"/>
        <end position="618"/>
    </location>
</feature>
<feature type="transmembrane region" description="Helical" evidence="5">
    <location>
        <begin position="500"/>
        <end position="522"/>
    </location>
</feature>
<evidence type="ECO:0000256" key="2">
    <source>
        <dbReference type="ARBA" id="ARBA00022729"/>
    </source>
</evidence>
<name>A0A0V0QD77_PSEPJ</name>
<evidence type="ECO:0000313" key="8">
    <source>
        <dbReference type="Proteomes" id="UP000054937"/>
    </source>
</evidence>
<evidence type="ECO:0000313" key="7">
    <source>
        <dbReference type="EMBL" id="KRX00161.1"/>
    </source>
</evidence>
<feature type="compositionally biased region" description="Polar residues" evidence="4">
    <location>
        <begin position="746"/>
        <end position="759"/>
    </location>
</feature>
<dbReference type="Gene3D" id="2.10.220.10">
    <property type="entry name" value="Hormone Receptor, Insulin-like Growth Factor Receptor 1, Chain A, domain 2"/>
    <property type="match status" value="1"/>
</dbReference>
<keyword evidence="1" id="KW-0245">EGF-like domain</keyword>
<dbReference type="PANTHER" id="PTHR24034">
    <property type="entry name" value="EGF-LIKE DOMAIN-CONTAINING PROTEIN"/>
    <property type="match status" value="1"/>
</dbReference>
<proteinExistence type="predicted"/>
<dbReference type="PANTHER" id="PTHR24034:SF209">
    <property type="entry name" value="EGF-LIKE DOMAIN-CONTAINING PROTEIN"/>
    <property type="match status" value="1"/>
</dbReference>
<feature type="domain" description="EGF-like" evidence="6">
    <location>
        <begin position="82"/>
        <end position="124"/>
    </location>
</feature>
<dbReference type="EMBL" id="LDAU01000194">
    <property type="protein sequence ID" value="KRX00161.1"/>
    <property type="molecule type" value="Genomic_DNA"/>
</dbReference>
<dbReference type="InParanoid" id="A0A0V0QD77"/>
<feature type="compositionally biased region" description="Basic and acidic residues" evidence="4">
    <location>
        <begin position="762"/>
        <end position="773"/>
    </location>
</feature>
<comment type="caution">
    <text evidence="7">The sequence shown here is derived from an EMBL/GenBank/DDBJ whole genome shotgun (WGS) entry which is preliminary data.</text>
</comment>
<feature type="domain" description="EGF-like" evidence="6">
    <location>
        <begin position="213"/>
        <end position="261"/>
    </location>
</feature>
<feature type="region of interest" description="Disordered" evidence="4">
    <location>
        <begin position="746"/>
        <end position="773"/>
    </location>
</feature>
<accession>A0A0V0QD77</accession>
<evidence type="ECO:0000256" key="5">
    <source>
        <dbReference type="SAM" id="Phobius"/>
    </source>
</evidence>
<reference evidence="7 8" key="1">
    <citation type="journal article" date="2015" name="Sci. Rep.">
        <title>Genome of the facultative scuticociliatosis pathogen Pseudocohnilembus persalinus provides insight into its virulence through horizontal gene transfer.</title>
        <authorList>
            <person name="Xiong J."/>
            <person name="Wang G."/>
            <person name="Cheng J."/>
            <person name="Tian M."/>
            <person name="Pan X."/>
            <person name="Warren A."/>
            <person name="Jiang C."/>
            <person name="Yuan D."/>
            <person name="Miao W."/>
        </authorList>
    </citation>
    <scope>NUCLEOTIDE SEQUENCE [LARGE SCALE GENOMIC DNA]</scope>
    <source>
        <strain evidence="7">36N120E</strain>
    </source>
</reference>
<keyword evidence="5" id="KW-1133">Transmembrane helix</keyword>
<sequence length="773" mass="88640">MEENLSYSQLEQYNIDNTQTIKTDEIIKLIFDKNTNTISFLQQDTHIRIEGSCYYLCDVCLQDGTCSSCVTDAFYNNQYCYECQYPCDTCNSNGSCSSCVDTNNRDLITCQCSPGYYDDGSQCQDCSNNCKTCENTSNYCLSCENGYQLDAVNNKCDEIVCQFGYELDTSYNCVQIICSFGYQLNGTGDGCEQIICDNGYQINSTGDGCEQIACNQGYELDGEYNCIKMQCDQGYKLDDNYQCKKIKCEQGYELDNNYHCILVQDQQEKYPDKNIKTTTQAIGTTSNVVASSLIPLSFSGNLKFLISIVDFTQLLYMLVYMNFKYNPNVLSFFEALEAFQLNYIPNIFKIFMDVDKIEPSTNFPERFEKYGLRSKFVYNAGGSFLLVGGPFIVYLVICFIIEKIKKSKTEKKSLLFIKSKLQGIVINMKYGAFIDLIFTDYLTDITGTFLQFYSLGNLDYSPFKTNLALFVNFSTEMVFLTILGIIFFNCDENKCSNDGYVIIYSSVTILVMHLLLVGFTILEPMINYIKHLIVNTKGIRDKYNRRQPILNSEKFLDILNRVKRKIENQNQQLNKQKVFPSSKEDYQEIESIQINNDVTSNRSSKPNSLNDVPQAQNDNNTNSNSKEKEKTYMTYNNYNNYSTLQDKDYQNNLNDQASKRQLLESESFKYFDMQQPVSGIISNNDSFSDMQNNLIFSPKNVQIQKRIKSKTNKSLSSISNLNSQNSSALINNQKQNRDENINIVSDTNQNAYPNNNNLSIDQDEKKIKDQQQK</sequence>
<evidence type="ECO:0000259" key="6">
    <source>
        <dbReference type="SMART" id="SM00181"/>
    </source>
</evidence>
<dbReference type="InterPro" id="IPR050751">
    <property type="entry name" value="ECM_structural_protein"/>
</dbReference>
<keyword evidence="8" id="KW-1185">Reference proteome</keyword>
<dbReference type="InterPro" id="IPR009030">
    <property type="entry name" value="Growth_fac_rcpt_cys_sf"/>
</dbReference>
<dbReference type="AlphaFoldDB" id="A0A0V0QD77"/>
<dbReference type="SMART" id="SM00181">
    <property type="entry name" value="EGF"/>
    <property type="match status" value="3"/>
</dbReference>
<protein>
    <submittedName>
        <fullName evidence="7">Insulin-like growth factor binding protein, N-terminal</fullName>
    </submittedName>
</protein>
<organism evidence="7 8">
    <name type="scientific">Pseudocohnilembus persalinus</name>
    <name type="common">Ciliate</name>
    <dbReference type="NCBI Taxonomy" id="266149"/>
    <lineage>
        <taxon>Eukaryota</taxon>
        <taxon>Sar</taxon>
        <taxon>Alveolata</taxon>
        <taxon>Ciliophora</taxon>
        <taxon>Intramacronucleata</taxon>
        <taxon>Oligohymenophorea</taxon>
        <taxon>Scuticociliatia</taxon>
        <taxon>Philasterida</taxon>
        <taxon>Pseudocohnilembidae</taxon>
        <taxon>Pseudocohnilembus</taxon>
    </lineage>
</organism>
<evidence type="ECO:0000256" key="3">
    <source>
        <dbReference type="ARBA" id="ARBA00022737"/>
    </source>
</evidence>
<feature type="transmembrane region" description="Helical" evidence="5">
    <location>
        <begin position="467"/>
        <end position="488"/>
    </location>
</feature>
<feature type="transmembrane region" description="Helical" evidence="5">
    <location>
        <begin position="376"/>
        <end position="401"/>
    </location>
</feature>
<evidence type="ECO:0000256" key="1">
    <source>
        <dbReference type="ARBA" id="ARBA00022536"/>
    </source>
</evidence>
<keyword evidence="2" id="KW-0732">Signal</keyword>
<keyword evidence="5" id="KW-0812">Transmembrane</keyword>
<evidence type="ECO:0000256" key="4">
    <source>
        <dbReference type="SAM" id="MobiDB-lite"/>
    </source>
</evidence>
<feature type="domain" description="EGF-like" evidence="6">
    <location>
        <begin position="125"/>
        <end position="157"/>
    </location>
</feature>
<dbReference type="OrthoDB" id="10022113at2759"/>
<keyword evidence="5" id="KW-0472">Membrane</keyword>
<keyword evidence="3" id="KW-0677">Repeat</keyword>
<dbReference type="InterPro" id="IPR000742">
    <property type="entry name" value="EGF"/>
</dbReference>